<evidence type="ECO:0000256" key="1">
    <source>
        <dbReference type="PROSITE-ProRule" id="PRU00169"/>
    </source>
</evidence>
<feature type="domain" description="HDOD" evidence="3">
    <location>
        <begin position="142"/>
        <end position="327"/>
    </location>
</feature>
<dbReference type="SUPFAM" id="SSF52172">
    <property type="entry name" value="CheY-like"/>
    <property type="match status" value="1"/>
</dbReference>
<protein>
    <submittedName>
        <fullName evidence="4">Response regulator</fullName>
    </submittedName>
</protein>
<dbReference type="Pfam" id="PF08668">
    <property type="entry name" value="HDOD"/>
    <property type="match status" value="1"/>
</dbReference>
<keyword evidence="1" id="KW-0597">Phosphoprotein</keyword>
<comment type="caution">
    <text evidence="4">The sequence shown here is derived from an EMBL/GenBank/DDBJ whole genome shotgun (WGS) entry which is preliminary data.</text>
</comment>
<dbReference type="Gene3D" id="1.10.3210.10">
    <property type="entry name" value="Hypothetical protein af1432"/>
    <property type="match status" value="1"/>
</dbReference>
<dbReference type="PANTHER" id="PTHR33525">
    <property type="match status" value="1"/>
</dbReference>
<sequence length="385" mass="43267">MSSIAVVILDDDAFLLKVLQRTIHRAFPEVDIMTTSDIDEFWQLLNTKQDLDLVLSDYLMPQMNGLDVLEQCSSQNPYPVRALLTGDMTLSTMMRQPNVVHAYLAKPFNEADITALFNNVAALKSLPFAFNVRRQLGAMISFPVYPLILKELRELVQSDEFDLHDIAHVVSQEPIITAKLLQLANSSYLGFVRPTSSIDEAVSRLGTTILMAITTSLLVAKNFESSIPSAIHEKQLNIAANYASCVKRFAKQAGFNLHDQELLFSVALLSFVGKIILLSQGESEAYFEHEKAVSEEYASSNFISAYVLKLWGYDTKMCSLLMSCHDLAATDDNELIPLNHTLFIVRQILFDKHSPMQLRAYCDSKGVDPILCHLISEFDWHSYTS</sequence>
<organism evidence="4 5">
    <name type="scientific">Pseudoalteromonas tetraodonis GFC</name>
    <dbReference type="NCBI Taxonomy" id="1315271"/>
    <lineage>
        <taxon>Bacteria</taxon>
        <taxon>Pseudomonadati</taxon>
        <taxon>Pseudomonadota</taxon>
        <taxon>Gammaproteobacteria</taxon>
        <taxon>Alteromonadales</taxon>
        <taxon>Pseudoalteromonadaceae</taxon>
        <taxon>Pseudoalteromonas</taxon>
    </lineage>
</organism>
<dbReference type="GO" id="GO:0000160">
    <property type="term" value="P:phosphorelay signal transduction system"/>
    <property type="evidence" value="ECO:0007669"/>
    <property type="project" value="InterPro"/>
</dbReference>
<keyword evidence="5" id="KW-1185">Reference proteome</keyword>
<evidence type="ECO:0000313" key="4">
    <source>
        <dbReference type="EMBL" id="GLQ04173.1"/>
    </source>
</evidence>
<dbReference type="SUPFAM" id="SSF109604">
    <property type="entry name" value="HD-domain/PDEase-like"/>
    <property type="match status" value="1"/>
</dbReference>
<gene>
    <name evidence="4" type="ORF">GCM10007914_30540</name>
</gene>
<reference evidence="4" key="2">
    <citation type="submission" date="2023-01" db="EMBL/GenBank/DDBJ databases">
        <title>Draft genome sequence of Pseudoalteromonas tetraodonis strain NBRC 103034.</title>
        <authorList>
            <person name="Sun Q."/>
            <person name="Mori K."/>
        </authorList>
    </citation>
    <scope>NUCLEOTIDE SEQUENCE</scope>
    <source>
        <strain evidence="4">NBRC 103034</strain>
    </source>
</reference>
<dbReference type="EMBL" id="BSNE01000020">
    <property type="protein sequence ID" value="GLQ04173.1"/>
    <property type="molecule type" value="Genomic_DNA"/>
</dbReference>
<proteinExistence type="predicted"/>
<dbReference type="Pfam" id="PF00072">
    <property type="entry name" value="Response_reg"/>
    <property type="match status" value="1"/>
</dbReference>
<feature type="domain" description="Response regulatory" evidence="2">
    <location>
        <begin position="5"/>
        <end position="121"/>
    </location>
</feature>
<dbReference type="RefSeq" id="WP_096038980.1">
    <property type="nucleotide sequence ID" value="NZ_BJXY01000008.1"/>
</dbReference>
<dbReference type="AlphaFoldDB" id="A0AA37W672"/>
<name>A0AA37W672_9GAMM</name>
<dbReference type="InterPro" id="IPR001789">
    <property type="entry name" value="Sig_transdc_resp-reg_receiver"/>
</dbReference>
<evidence type="ECO:0000313" key="5">
    <source>
        <dbReference type="Proteomes" id="UP001161408"/>
    </source>
</evidence>
<dbReference type="PANTHER" id="PTHR33525:SF5">
    <property type="entry name" value="TWO COMPONENT SIGNAL TRANSDUCTION SYSTEM RESPONSE REGULATOR"/>
    <property type="match status" value="1"/>
</dbReference>
<dbReference type="InterPro" id="IPR011006">
    <property type="entry name" value="CheY-like_superfamily"/>
</dbReference>
<dbReference type="PROSITE" id="PS50110">
    <property type="entry name" value="RESPONSE_REGULATORY"/>
    <property type="match status" value="1"/>
</dbReference>
<feature type="modified residue" description="4-aspartylphosphate" evidence="1">
    <location>
        <position position="57"/>
    </location>
</feature>
<reference evidence="4" key="1">
    <citation type="journal article" date="2014" name="Int. J. Syst. Evol. Microbiol.">
        <title>Complete genome sequence of Corynebacterium casei LMG S-19264T (=DSM 44701T), isolated from a smear-ripened cheese.</title>
        <authorList>
            <consortium name="US DOE Joint Genome Institute (JGI-PGF)"/>
            <person name="Walter F."/>
            <person name="Albersmeier A."/>
            <person name="Kalinowski J."/>
            <person name="Ruckert C."/>
        </authorList>
    </citation>
    <scope>NUCLEOTIDE SEQUENCE</scope>
    <source>
        <strain evidence="4">NBRC 103034</strain>
    </source>
</reference>
<dbReference type="PIRSF" id="PIRSF036883">
    <property type="entry name" value="RR_HD-GYP_mod"/>
    <property type="match status" value="1"/>
</dbReference>
<evidence type="ECO:0000259" key="3">
    <source>
        <dbReference type="PROSITE" id="PS51833"/>
    </source>
</evidence>
<dbReference type="InterPro" id="IPR013976">
    <property type="entry name" value="HDOD"/>
</dbReference>
<dbReference type="InterPro" id="IPR052340">
    <property type="entry name" value="RNase_Y/CdgJ"/>
</dbReference>
<evidence type="ECO:0000259" key="2">
    <source>
        <dbReference type="PROSITE" id="PS50110"/>
    </source>
</evidence>
<dbReference type="SMART" id="SM00448">
    <property type="entry name" value="REC"/>
    <property type="match status" value="1"/>
</dbReference>
<dbReference type="Proteomes" id="UP001161408">
    <property type="component" value="Unassembled WGS sequence"/>
</dbReference>
<dbReference type="Gene3D" id="3.40.50.2300">
    <property type="match status" value="1"/>
</dbReference>
<dbReference type="InterPro" id="IPR014626">
    <property type="entry name" value="Sig_transdc_resp-reg_put"/>
</dbReference>
<dbReference type="PROSITE" id="PS51833">
    <property type="entry name" value="HDOD"/>
    <property type="match status" value="1"/>
</dbReference>
<accession>A0AA37W672</accession>